<dbReference type="Proteomes" id="UP001164963">
    <property type="component" value="Chromosome"/>
</dbReference>
<protein>
    <submittedName>
        <fullName evidence="1">Uncharacterized protein</fullName>
    </submittedName>
</protein>
<accession>A0ABY6Q0K8</accession>
<proteinExistence type="predicted"/>
<sequence length="53" mass="5861">MLRLLVLRADAAGRLGDDATAASALARAAALRLTARERESVRDDLERLRELRD</sequence>
<reference evidence="1" key="1">
    <citation type="journal article" date="2022" name="Front. Microbiol.">
        <title>Mirubactin C rescues the lethal effect of cell wall biosynthesis mutations in Bacillus subtilis.</title>
        <authorList>
            <person name="Kepplinger B."/>
            <person name="Wen X."/>
            <person name="Tyler A.R."/>
            <person name="Kim B.Y."/>
            <person name="Brown J."/>
            <person name="Banks P."/>
            <person name="Dashti Y."/>
            <person name="Mackenzie E.S."/>
            <person name="Wills C."/>
            <person name="Kawai Y."/>
            <person name="Waldron K.J."/>
            <person name="Allenby N.E.E."/>
            <person name="Wu L.J."/>
            <person name="Hall M.J."/>
            <person name="Errington J."/>
        </authorList>
    </citation>
    <scope>NUCLEOTIDE SEQUENCE</scope>
    <source>
        <strain evidence="1">MDA8-470</strain>
    </source>
</reference>
<gene>
    <name evidence="1" type="ORF">NEH16_30325</name>
</gene>
<keyword evidence="2" id="KW-1185">Reference proteome</keyword>
<dbReference type="EMBL" id="CP098740">
    <property type="protein sequence ID" value="UZK57820.1"/>
    <property type="molecule type" value="Genomic_DNA"/>
</dbReference>
<evidence type="ECO:0000313" key="1">
    <source>
        <dbReference type="EMBL" id="UZK57820.1"/>
    </source>
</evidence>
<evidence type="ECO:0000313" key="2">
    <source>
        <dbReference type="Proteomes" id="UP001164963"/>
    </source>
</evidence>
<organism evidence="1 2">
    <name type="scientific">Streptomyces drozdowiczii</name>
    <dbReference type="NCBI Taxonomy" id="202862"/>
    <lineage>
        <taxon>Bacteria</taxon>
        <taxon>Bacillati</taxon>
        <taxon>Actinomycetota</taxon>
        <taxon>Actinomycetes</taxon>
        <taxon>Kitasatosporales</taxon>
        <taxon>Streptomycetaceae</taxon>
        <taxon>Streptomyces</taxon>
    </lineage>
</organism>
<name>A0ABY6Q0K8_9ACTN</name>